<dbReference type="GO" id="GO:0005737">
    <property type="term" value="C:cytoplasm"/>
    <property type="evidence" value="ECO:0007669"/>
    <property type="project" value="TreeGrafter"/>
</dbReference>
<comment type="subcellular location">
    <subcellularLocation>
        <location evidence="1">Cell membrane</location>
    </subcellularLocation>
</comment>
<dbReference type="OrthoDB" id="18585at2759"/>
<evidence type="ECO:0000256" key="1">
    <source>
        <dbReference type="ARBA" id="ARBA00004236"/>
    </source>
</evidence>
<dbReference type="GO" id="GO:0005886">
    <property type="term" value="C:plasma membrane"/>
    <property type="evidence" value="ECO:0007669"/>
    <property type="project" value="UniProtKB-SubCell"/>
</dbReference>
<dbReference type="InterPro" id="IPR002159">
    <property type="entry name" value="CD36_fam"/>
</dbReference>
<evidence type="ECO:0000256" key="9">
    <source>
        <dbReference type="SAM" id="Phobius"/>
    </source>
</evidence>
<sequence length="601" mass="68345">MKEVIGFWDRFTGRRYSAVNTNSCPVSDTLDGTEPDYPPSPGNHRSLRRKSSVVVNQFFNAALPVHSDGRPSWPKSIFVLMTLGLLGIASGCLVLVFQPYDILFKLKVTFSEGGEIFELWRSPPVDLYLKVYLFNVTNSEQFLNGEEDKLRFNQVGPYVYKELMEHGNVTFNENGTVTSIPLHPLKYIPEMSNGTEEDLLMLPNIALLSITNVMRDSNYLTQLALDMLISQSGSKPLVKMTAKEFMFGYESTLVTLGNKVMPSWIKFDRLGLIDRMYDFEGDIETVYTGETDVSKAGLIDTYNHGADLPHWTGSCANVQGASDGTKFRGYLKPNQTLHFFRKSLCRSVEMHYTGTKTIKGLEAFEYKFVENELDNGAVNPKNKCFCRKGRCLPRGLVDVTDCYYGFPIALSYPHFYQSDPSLLSSVEGLTPNQKDHESFFYIQPLSGLPVDLAFRYQINMALQDISSYSSVEKFKDLVLPLLWFEIGMHELPKPINDRFLLYLNVLPMVQEVAIYVLFLIGILFLIWSVVKILFHQPKGYGGPAQWLDNEMQRKRLSFLNERRSSVKPKELETYYSSLLSPTDNVPTAPQEDLPCLTEEHI</sequence>
<keyword evidence="4 9" id="KW-0812">Transmembrane</keyword>
<dbReference type="PRINTS" id="PR01609">
    <property type="entry name" value="CD36FAMILY"/>
</dbReference>
<evidence type="ECO:0000256" key="2">
    <source>
        <dbReference type="ARBA" id="ARBA00010532"/>
    </source>
</evidence>
<evidence type="ECO:0000256" key="6">
    <source>
        <dbReference type="ARBA" id="ARBA00023136"/>
    </source>
</evidence>
<dbReference type="RefSeq" id="XP_015513879.2">
    <property type="nucleotide sequence ID" value="XM_015658393.2"/>
</dbReference>
<keyword evidence="5 9" id="KW-1133">Transmembrane helix</keyword>
<feature type="region of interest" description="Disordered" evidence="8">
    <location>
        <begin position="27"/>
        <end position="46"/>
    </location>
</feature>
<name>A0A6J0BGC4_NEOLC</name>
<dbReference type="PANTHER" id="PTHR11923:SF67">
    <property type="entry name" value="RE68569P"/>
    <property type="match status" value="1"/>
</dbReference>
<keyword evidence="6 9" id="KW-0472">Membrane</keyword>
<gene>
    <name evidence="11" type="primary">LOC107220004</name>
</gene>
<dbReference type="Proteomes" id="UP000829291">
    <property type="component" value="Chromosome 4"/>
</dbReference>
<feature type="region of interest" description="Disordered" evidence="8">
    <location>
        <begin position="582"/>
        <end position="601"/>
    </location>
</feature>
<dbReference type="FunCoup" id="A0A6J0BGC4">
    <property type="interactions" value="10"/>
</dbReference>
<feature type="transmembrane region" description="Helical" evidence="9">
    <location>
        <begin position="512"/>
        <end position="534"/>
    </location>
</feature>
<evidence type="ECO:0000256" key="8">
    <source>
        <dbReference type="SAM" id="MobiDB-lite"/>
    </source>
</evidence>
<reference evidence="11" key="1">
    <citation type="submission" date="2025-08" db="UniProtKB">
        <authorList>
            <consortium name="RefSeq"/>
        </authorList>
    </citation>
    <scope>IDENTIFICATION</scope>
    <source>
        <tissue evidence="11">Thorax and Abdomen</tissue>
    </source>
</reference>
<dbReference type="PANTHER" id="PTHR11923">
    <property type="entry name" value="SCAVENGER RECEPTOR CLASS B TYPE-1 SR-B1"/>
    <property type="match status" value="1"/>
</dbReference>
<dbReference type="KEGG" id="nlo:107220004"/>
<evidence type="ECO:0000256" key="5">
    <source>
        <dbReference type="ARBA" id="ARBA00022989"/>
    </source>
</evidence>
<evidence type="ECO:0000256" key="7">
    <source>
        <dbReference type="ARBA" id="ARBA00023180"/>
    </source>
</evidence>
<comment type="similarity">
    <text evidence="2">Belongs to the CD36 family.</text>
</comment>
<evidence type="ECO:0000313" key="11">
    <source>
        <dbReference type="RefSeq" id="XP_015513879.2"/>
    </source>
</evidence>
<evidence type="ECO:0000313" key="10">
    <source>
        <dbReference type="Proteomes" id="UP000829291"/>
    </source>
</evidence>
<dbReference type="GeneID" id="107220004"/>
<keyword evidence="11" id="KW-0675">Receptor</keyword>
<proteinExistence type="inferred from homology"/>
<feature type="transmembrane region" description="Helical" evidence="9">
    <location>
        <begin position="77"/>
        <end position="97"/>
    </location>
</feature>
<dbReference type="InParanoid" id="A0A6J0BGC4"/>
<keyword evidence="3" id="KW-1003">Cell membrane</keyword>
<evidence type="ECO:0000256" key="3">
    <source>
        <dbReference type="ARBA" id="ARBA00022475"/>
    </source>
</evidence>
<organism evidence="11">
    <name type="scientific">Neodiprion lecontei</name>
    <name type="common">Redheaded pine sawfly</name>
    <dbReference type="NCBI Taxonomy" id="441921"/>
    <lineage>
        <taxon>Eukaryota</taxon>
        <taxon>Metazoa</taxon>
        <taxon>Ecdysozoa</taxon>
        <taxon>Arthropoda</taxon>
        <taxon>Hexapoda</taxon>
        <taxon>Insecta</taxon>
        <taxon>Pterygota</taxon>
        <taxon>Neoptera</taxon>
        <taxon>Endopterygota</taxon>
        <taxon>Hymenoptera</taxon>
        <taxon>Tenthredinoidea</taxon>
        <taxon>Diprionidae</taxon>
        <taxon>Diprioninae</taxon>
        <taxon>Neodiprion</taxon>
    </lineage>
</organism>
<keyword evidence="10" id="KW-1185">Reference proteome</keyword>
<protein>
    <submittedName>
        <fullName evidence="11">Scavenger receptor class B member 1 isoform X1</fullName>
    </submittedName>
</protein>
<dbReference type="Pfam" id="PF01130">
    <property type="entry name" value="CD36"/>
    <property type="match status" value="1"/>
</dbReference>
<evidence type="ECO:0000256" key="4">
    <source>
        <dbReference type="ARBA" id="ARBA00022692"/>
    </source>
</evidence>
<keyword evidence="7" id="KW-0325">Glycoprotein</keyword>
<dbReference type="GO" id="GO:0005044">
    <property type="term" value="F:scavenger receptor activity"/>
    <property type="evidence" value="ECO:0007669"/>
    <property type="project" value="TreeGrafter"/>
</dbReference>
<accession>A0A6J0BGC4</accession>
<dbReference type="AlphaFoldDB" id="A0A6J0BGC4"/>